<organism evidence="6">
    <name type="scientific">uncultured Chthoniobacterales bacterium</name>
    <dbReference type="NCBI Taxonomy" id="1836801"/>
    <lineage>
        <taxon>Bacteria</taxon>
        <taxon>Pseudomonadati</taxon>
        <taxon>Verrucomicrobiota</taxon>
        <taxon>Spartobacteria</taxon>
        <taxon>Chthoniobacterales</taxon>
        <taxon>environmental samples</taxon>
    </lineage>
</organism>
<keyword evidence="2" id="KW-0812">Transmembrane</keyword>
<reference evidence="6" key="1">
    <citation type="submission" date="2020-02" db="EMBL/GenBank/DDBJ databases">
        <authorList>
            <person name="Meier V. D."/>
        </authorList>
    </citation>
    <scope>NUCLEOTIDE SEQUENCE</scope>
    <source>
        <strain evidence="6">AVDCRST_MAG42</strain>
    </source>
</reference>
<accession>A0A6J4J002</accession>
<keyword evidence="3" id="KW-1133">Transmembrane helix</keyword>
<dbReference type="PROSITE" id="PS52015">
    <property type="entry name" value="TONB_CTD"/>
    <property type="match status" value="1"/>
</dbReference>
<dbReference type="NCBIfam" id="TIGR01352">
    <property type="entry name" value="tonB_Cterm"/>
    <property type="match status" value="1"/>
</dbReference>
<keyword evidence="4" id="KW-0472">Membrane</keyword>
<name>A0A6J4J002_9BACT</name>
<dbReference type="AlphaFoldDB" id="A0A6J4J002"/>
<evidence type="ECO:0000256" key="2">
    <source>
        <dbReference type="ARBA" id="ARBA00022692"/>
    </source>
</evidence>
<proteinExistence type="predicted"/>
<feature type="domain" description="TonB C-terminal" evidence="5">
    <location>
        <begin position="1"/>
        <end position="96"/>
    </location>
</feature>
<evidence type="ECO:0000256" key="3">
    <source>
        <dbReference type="ARBA" id="ARBA00022989"/>
    </source>
</evidence>
<gene>
    <name evidence="6" type="ORF">AVDCRST_MAG42-2882</name>
</gene>
<sequence>MVNAAEWSAKPAPPLPLTILDQQWQGSVTIRLMLEQSGRVRDVQVVRSSGISALDEIAREGAAKWRLDPASVRASDVTRGREHIIKFYQDARVRKTYAPPVAARWVERTNF</sequence>
<dbReference type="SUPFAM" id="SSF74653">
    <property type="entry name" value="TolA/TonB C-terminal domain"/>
    <property type="match status" value="1"/>
</dbReference>
<dbReference type="EMBL" id="CADCTA010000103">
    <property type="protein sequence ID" value="CAA9263984.1"/>
    <property type="molecule type" value="Genomic_DNA"/>
</dbReference>
<evidence type="ECO:0000256" key="4">
    <source>
        <dbReference type="ARBA" id="ARBA00023136"/>
    </source>
</evidence>
<dbReference type="GO" id="GO:0055085">
    <property type="term" value="P:transmembrane transport"/>
    <property type="evidence" value="ECO:0007669"/>
    <property type="project" value="InterPro"/>
</dbReference>
<dbReference type="Gene3D" id="3.30.1150.10">
    <property type="match status" value="1"/>
</dbReference>
<evidence type="ECO:0000313" key="6">
    <source>
        <dbReference type="EMBL" id="CAA9263984.1"/>
    </source>
</evidence>
<evidence type="ECO:0000259" key="5">
    <source>
        <dbReference type="PROSITE" id="PS52015"/>
    </source>
</evidence>
<dbReference type="InterPro" id="IPR006260">
    <property type="entry name" value="TonB/TolA_C"/>
</dbReference>
<evidence type="ECO:0000256" key="1">
    <source>
        <dbReference type="ARBA" id="ARBA00004167"/>
    </source>
</evidence>
<dbReference type="Pfam" id="PF03544">
    <property type="entry name" value="TonB_C"/>
    <property type="match status" value="1"/>
</dbReference>
<dbReference type="GO" id="GO:0016020">
    <property type="term" value="C:membrane"/>
    <property type="evidence" value="ECO:0007669"/>
    <property type="project" value="UniProtKB-SubCell"/>
</dbReference>
<dbReference type="InterPro" id="IPR037682">
    <property type="entry name" value="TonB_C"/>
</dbReference>
<comment type="subcellular location">
    <subcellularLocation>
        <location evidence="1">Membrane</location>
        <topology evidence="1">Single-pass membrane protein</topology>
    </subcellularLocation>
</comment>
<protein>
    <recommendedName>
        <fullName evidence="5">TonB C-terminal domain-containing protein</fullName>
    </recommendedName>
</protein>